<dbReference type="InterPro" id="IPR036242">
    <property type="entry name" value="Agglutinin_dom_sf"/>
</dbReference>
<dbReference type="CDD" id="cd00257">
    <property type="entry name" value="beta-trefoil_FSCN-like"/>
    <property type="match status" value="1"/>
</dbReference>
<name>A0ABM0PWB0_PRUMU</name>
<dbReference type="RefSeq" id="XP_008245569.1">
    <property type="nucleotide sequence ID" value="XM_008247347.1"/>
</dbReference>
<evidence type="ECO:0000313" key="2">
    <source>
        <dbReference type="Proteomes" id="UP000694861"/>
    </source>
</evidence>
<feature type="domain" description="Agglutinin" evidence="1">
    <location>
        <begin position="8"/>
        <end position="116"/>
    </location>
</feature>
<dbReference type="PANTHER" id="PTHR39244:SF5">
    <property type="entry name" value="NATTERIN-3-LIKE"/>
    <property type="match status" value="1"/>
</dbReference>
<dbReference type="GeneID" id="103343703"/>
<evidence type="ECO:0000313" key="3">
    <source>
        <dbReference type="RefSeq" id="XP_008245569.1"/>
    </source>
</evidence>
<dbReference type="Pfam" id="PF07468">
    <property type="entry name" value="Agglutinin"/>
    <property type="match status" value="1"/>
</dbReference>
<dbReference type="Proteomes" id="UP000694861">
    <property type="component" value="Unplaced"/>
</dbReference>
<organism evidence="2 3">
    <name type="scientific">Prunus mume</name>
    <name type="common">Japanese apricot</name>
    <name type="synonym">Armeniaca mume</name>
    <dbReference type="NCBI Taxonomy" id="102107"/>
    <lineage>
        <taxon>Eukaryota</taxon>
        <taxon>Viridiplantae</taxon>
        <taxon>Streptophyta</taxon>
        <taxon>Embryophyta</taxon>
        <taxon>Tracheophyta</taxon>
        <taxon>Spermatophyta</taxon>
        <taxon>Magnoliopsida</taxon>
        <taxon>eudicotyledons</taxon>
        <taxon>Gunneridae</taxon>
        <taxon>Pentapetalae</taxon>
        <taxon>rosids</taxon>
        <taxon>fabids</taxon>
        <taxon>Rosales</taxon>
        <taxon>Rosaceae</taxon>
        <taxon>Amygdaloideae</taxon>
        <taxon>Amygdaleae</taxon>
        <taxon>Prunus</taxon>
    </lineage>
</organism>
<sequence>MALPPGPYAIKSVKLEKYLLYTPPDGSLLFSGESGTDPNTTFKVEADKDHSDLVNIKSSNGKYWRRVDETNNYINSTADVPYRNQSSWQCTLFQITKDTDGHKYRIRHVQLGGYVAPNPENKNRAYVSTSNDTGNQEVFFEGS</sequence>
<gene>
    <name evidence="3" type="primary">LOC103343703</name>
</gene>
<dbReference type="Gene3D" id="2.80.10.50">
    <property type="match status" value="1"/>
</dbReference>
<keyword evidence="2" id="KW-1185">Reference proteome</keyword>
<evidence type="ECO:0000259" key="1">
    <source>
        <dbReference type="Pfam" id="PF07468"/>
    </source>
</evidence>
<dbReference type="SUPFAM" id="SSF50382">
    <property type="entry name" value="Agglutinin"/>
    <property type="match status" value="1"/>
</dbReference>
<accession>A0ABM0PWB0</accession>
<proteinExistence type="predicted"/>
<protein>
    <submittedName>
        <fullName evidence="3">Uncharacterized protein LOC103343703</fullName>
    </submittedName>
</protein>
<dbReference type="InterPro" id="IPR008998">
    <property type="entry name" value="Agglutinin"/>
</dbReference>
<reference evidence="2" key="1">
    <citation type="journal article" date="2012" name="Nat. Commun.">
        <title>The genome of Prunus mume.</title>
        <authorList>
            <person name="Zhang Q."/>
            <person name="Chen W."/>
            <person name="Sun L."/>
            <person name="Zhao F."/>
            <person name="Huang B."/>
            <person name="Yang W."/>
            <person name="Tao Y."/>
            <person name="Wang J."/>
            <person name="Yuan Z."/>
            <person name="Fan G."/>
            <person name="Xing Z."/>
            <person name="Han C."/>
            <person name="Pan H."/>
            <person name="Zhong X."/>
            <person name="Shi W."/>
            <person name="Liang X."/>
            <person name="Du D."/>
            <person name="Sun F."/>
            <person name="Xu Z."/>
            <person name="Hao R."/>
            <person name="Lv T."/>
            <person name="Lv Y."/>
            <person name="Zheng Z."/>
            <person name="Sun M."/>
            <person name="Luo L."/>
            <person name="Cai M."/>
            <person name="Gao Y."/>
            <person name="Wang J."/>
            <person name="Yin Y."/>
            <person name="Xu X."/>
            <person name="Cheng T."/>
            <person name="Wang J."/>
        </authorList>
    </citation>
    <scope>NUCLEOTIDE SEQUENCE [LARGE SCALE GENOMIC DNA]</scope>
</reference>
<dbReference type="PANTHER" id="PTHR39244">
    <property type="entry name" value="NATTERIN-4"/>
    <property type="match status" value="1"/>
</dbReference>
<dbReference type="InterPro" id="IPR053237">
    <property type="entry name" value="Natterin_C"/>
</dbReference>
<reference evidence="3" key="2">
    <citation type="submission" date="2025-08" db="UniProtKB">
        <authorList>
            <consortium name="RefSeq"/>
        </authorList>
    </citation>
    <scope>IDENTIFICATION</scope>
</reference>